<evidence type="ECO:0000313" key="2">
    <source>
        <dbReference type="Proteomes" id="UP001152795"/>
    </source>
</evidence>
<reference evidence="1" key="1">
    <citation type="submission" date="2020-04" db="EMBL/GenBank/DDBJ databases">
        <authorList>
            <person name="Alioto T."/>
            <person name="Alioto T."/>
            <person name="Gomez Garrido J."/>
        </authorList>
    </citation>
    <scope>NUCLEOTIDE SEQUENCE</scope>
    <source>
        <strain evidence="1">A484AB</strain>
    </source>
</reference>
<name>A0A7D9E2U5_PARCT</name>
<sequence length="189" mass="21054">MCVSASSHAFITGIMNNNSKLLFNQEDEEDEVIPSTPIATHFTHDEQRGFASILLVSGPIVSLSRLVIKGKFKKITVGNVTGGVSAGKHLLKIIAGKSLGQIVQFKVRRNNSYVYFLKKQPVPTNVDERKQFANMLGFFGITLRDYIAKYEEDNEESGLHQEDHTRRGSQDCAPSPPKRMCIEIQGEQS</sequence>
<keyword evidence="2" id="KW-1185">Reference proteome</keyword>
<dbReference type="EMBL" id="CACRXK020003800">
    <property type="protein sequence ID" value="CAB4000292.1"/>
    <property type="molecule type" value="Genomic_DNA"/>
</dbReference>
<dbReference type="Proteomes" id="UP001152795">
    <property type="component" value="Unassembled WGS sequence"/>
</dbReference>
<proteinExistence type="predicted"/>
<comment type="caution">
    <text evidence="1">The sequence shown here is derived from an EMBL/GenBank/DDBJ whole genome shotgun (WGS) entry which is preliminary data.</text>
</comment>
<gene>
    <name evidence="1" type="ORF">PACLA_8A027405</name>
</gene>
<dbReference type="AlphaFoldDB" id="A0A7D9E2U5"/>
<evidence type="ECO:0000313" key="1">
    <source>
        <dbReference type="EMBL" id="CAB4000292.1"/>
    </source>
</evidence>
<protein>
    <submittedName>
        <fullName evidence="1">Uncharacterized protein</fullName>
    </submittedName>
</protein>
<accession>A0A7D9E2U5</accession>
<organism evidence="1 2">
    <name type="scientific">Paramuricea clavata</name>
    <name type="common">Red gorgonian</name>
    <name type="synonym">Violescent sea-whip</name>
    <dbReference type="NCBI Taxonomy" id="317549"/>
    <lineage>
        <taxon>Eukaryota</taxon>
        <taxon>Metazoa</taxon>
        <taxon>Cnidaria</taxon>
        <taxon>Anthozoa</taxon>
        <taxon>Octocorallia</taxon>
        <taxon>Malacalcyonacea</taxon>
        <taxon>Plexauridae</taxon>
        <taxon>Paramuricea</taxon>
    </lineage>
</organism>